<evidence type="ECO:0000313" key="2">
    <source>
        <dbReference type="EMBL" id="KAF3562089.1"/>
    </source>
</evidence>
<evidence type="ECO:0000313" key="3">
    <source>
        <dbReference type="Proteomes" id="UP000266723"/>
    </source>
</evidence>
<accession>A0A3N6Q9K1</accession>
<dbReference type="Proteomes" id="UP000266723">
    <property type="component" value="Unassembled WGS sequence"/>
</dbReference>
<dbReference type="EMBL" id="QGKY02001015">
    <property type="protein sequence ID" value="KAF2575943.1"/>
    <property type="molecule type" value="Genomic_DNA"/>
</dbReference>
<sequence length="108" mass="11762">MTVYILFAPFTFPSSKELQCLGTMEIIATDKFTPWPHPCLRRSLTYGQSWVSCILSEDRSKPLSLFPNLHAVFLSCGPSGGSATAFPGADGKCPLWGSKNAMQFSPVS</sequence>
<keyword evidence="3" id="KW-1185">Reference proteome</keyword>
<reference evidence="1" key="1">
    <citation type="submission" date="2019-12" db="EMBL/GenBank/DDBJ databases">
        <title>Genome sequencing and annotation of Brassica cretica.</title>
        <authorList>
            <person name="Studholme D.J."/>
            <person name="Sarris P.F."/>
        </authorList>
    </citation>
    <scope>NUCLEOTIDE SEQUENCE</scope>
    <source>
        <strain evidence="1">PFS-102/07</strain>
        <tissue evidence="1">Leaf</tissue>
    </source>
</reference>
<dbReference type="AlphaFoldDB" id="A0A3N6Q9K1"/>
<reference evidence="2 3" key="3">
    <citation type="journal article" date="2020" name="BMC Genomics">
        <title>Intraspecific diversification of the crop wild relative Brassica cretica Lam. using demographic model selection.</title>
        <authorList>
            <person name="Kioukis A."/>
            <person name="Michalopoulou V.A."/>
            <person name="Briers L."/>
            <person name="Pirintsos S."/>
            <person name="Studholme D.J."/>
            <person name="Pavlidis P."/>
            <person name="Sarris P.F."/>
        </authorList>
    </citation>
    <scope>NUCLEOTIDE SEQUENCE [LARGE SCALE GENOMIC DNA]</scope>
    <source>
        <strain evidence="3">cv. PFS-1207/04</strain>
        <strain evidence="2">PFS-1207/04</strain>
    </source>
</reference>
<reference evidence="2" key="2">
    <citation type="submission" date="2019-12" db="EMBL/GenBank/DDBJ databases">
        <authorList>
            <person name="Studholme D.J."/>
            <person name="Sarris P."/>
        </authorList>
    </citation>
    <scope>NUCLEOTIDE SEQUENCE</scope>
    <source>
        <strain evidence="2">PFS-1207/04</strain>
        <tissue evidence="2">Leaf</tissue>
    </source>
</reference>
<protein>
    <submittedName>
        <fullName evidence="1">Uncharacterized protein</fullName>
    </submittedName>
</protein>
<gene>
    <name evidence="2" type="ORF">DY000_02015570</name>
    <name evidence="1" type="ORF">F2Q70_00003681</name>
</gene>
<organism evidence="1">
    <name type="scientific">Brassica cretica</name>
    <name type="common">Mustard</name>
    <dbReference type="NCBI Taxonomy" id="69181"/>
    <lineage>
        <taxon>Eukaryota</taxon>
        <taxon>Viridiplantae</taxon>
        <taxon>Streptophyta</taxon>
        <taxon>Embryophyta</taxon>
        <taxon>Tracheophyta</taxon>
        <taxon>Spermatophyta</taxon>
        <taxon>Magnoliopsida</taxon>
        <taxon>eudicotyledons</taxon>
        <taxon>Gunneridae</taxon>
        <taxon>Pentapetalae</taxon>
        <taxon>rosids</taxon>
        <taxon>malvids</taxon>
        <taxon>Brassicales</taxon>
        <taxon>Brassicaceae</taxon>
        <taxon>Brassiceae</taxon>
        <taxon>Brassica</taxon>
    </lineage>
</organism>
<name>A0A3N6Q9K1_BRACR</name>
<dbReference type="EMBL" id="QGKV02000759">
    <property type="protein sequence ID" value="KAF3562089.1"/>
    <property type="molecule type" value="Genomic_DNA"/>
</dbReference>
<proteinExistence type="predicted"/>
<comment type="caution">
    <text evidence="1">The sequence shown here is derived from an EMBL/GenBank/DDBJ whole genome shotgun (WGS) entry which is preliminary data.</text>
</comment>
<evidence type="ECO:0000313" key="1">
    <source>
        <dbReference type="EMBL" id="KAF2575943.1"/>
    </source>
</evidence>